<evidence type="ECO:0000256" key="2">
    <source>
        <dbReference type="SAM" id="Phobius"/>
    </source>
</evidence>
<evidence type="ECO:0000256" key="1">
    <source>
        <dbReference type="SAM" id="MobiDB-lite"/>
    </source>
</evidence>
<feature type="transmembrane region" description="Helical" evidence="2">
    <location>
        <begin position="787"/>
        <end position="806"/>
    </location>
</feature>
<dbReference type="GeneID" id="6499540"/>
<keyword evidence="2" id="KW-0472">Membrane</keyword>
<keyword evidence="2" id="KW-0812">Transmembrane</keyword>
<gene>
    <name evidence="3" type="primary">Dana\GF16746</name>
    <name evidence="3" type="synonym">dana_GLEANR_18012</name>
    <name evidence="3" type="ORF">GF16746</name>
</gene>
<dbReference type="OrthoDB" id="10033661at2759"/>
<evidence type="ECO:0008006" key="5">
    <source>
        <dbReference type="Google" id="ProtNLM"/>
    </source>
</evidence>
<feature type="compositionally biased region" description="Low complexity" evidence="1">
    <location>
        <begin position="1168"/>
        <end position="1183"/>
    </location>
</feature>
<feature type="compositionally biased region" description="Basic residues" evidence="1">
    <location>
        <begin position="479"/>
        <end position="507"/>
    </location>
</feature>
<feature type="transmembrane region" description="Helical" evidence="2">
    <location>
        <begin position="694"/>
        <end position="717"/>
    </location>
</feature>
<dbReference type="CTD" id="42148"/>
<feature type="transmembrane region" description="Helical" evidence="2">
    <location>
        <begin position="86"/>
        <end position="108"/>
    </location>
</feature>
<sequence>MGGKHHGAGSSSGSGGGGGGGGSLNSSLCTSVMTNATSGSSSLTQQQQQLQAKYIKSKRHQSRYTSLQHSGHDSSSYLHLNSLWSIWYGVLLTLFQGYLAMHGAYRFLGCSLIPWKIEPVAELNLQIVLSGVVFILLPVFFTSAVFKVGNLANDRIKLATGARERRCTLSPQDGLEEESRGGTLRALWTHGGPTAAFVHILIALCLLLPRLLLEARIIENGLLPKEQIWATELDFVVINRRNLMALSVVGPTPHLKNQQHSLSGRLNLTTNSLEQDEEDYYNDTMFTAVRGPGTGLVGGNNNLFDLRLDKETGRKAAKTTATTRTTSVTKLDAGKGQYFEVPDLINQDIDEEERQELEEARRAEEEDDNENEDGDRDVDEEGSVIMPDFDKLPSRTTIGAGTTTTTVAAEASNKLNVENWQKLGTLGKQTTITSSTTTPSTTRTTSTTTTTTTTTAAPTTRRSTTTTTLQPIMMTTSRLPHHHHGKTRKHHKHHSKPKQQQPRRHHVASHEQAILESFPEEETTTRDSSIHRVRPEFLPEIPIPSTPVSASNSKIIAIKPKNQKRRISKRAAGVEIEPEYLLGDATINSSEFVAKSNEDEPEETEDFEMEEGDFQAVPALTPSPGASAPGKGSGQDYVRLDGFAGMLQLFFGIDKPIDVAIFSQPPSAEFVNLLCALLVWSVRYPAVFWNTSKAFACIFSLQMIVAALDIILGYVGVSNLYKLQIYAEAMPVHQPGLILNAVVTLALYLLSTALVVASSMVMYLYGHGRLATRMRDRSIITLKSNQTWIYFAHCASLCFVLALAVVKAPLLNDLSATYKNNLHCPTFLAALVGVTHLLLWIVIWLCLTIKRRWHFKLPPLDSSYGGLLGKASAQPLLMSSGQRTGSNSSSSGCNSTSTTVNGADSKPDMMSTATSTDIGMGMVTGGNGGGCVGAGSGMGLAAQEDIYWPKLTPSSPKLKVTFNEVTSTSDDVLLIGDQEQTDGKRHTSRGASICFASVAGEIDDGEYATLRAATAGAVVGITMGSMKSGVSTTSVGVSLLHLSEYDELPPPPQPANQQQRQPHQFAHGHPHDYANLSGLGGISDDNISEEGKLLACVRDDSITYASTRDLEPPQPAAQAAPPPPPPLPMKGAPIPQPPAVLPHPGVFGRAPQAMPEMMQLSPEHQHKPLQPSQQHPLQQQHQHILQTPPHLLQQQSNPQQHQHLVSPLAPVTVAVHTNEAHIASSSTPRCLRRADSGVPNEALTPRSDTTSTTESTITTSPPERAPSESSSGVHSGEERELDVIIRPRANGKPPPRPPQPPIQEEPYGRCTNMRMSSFNSDPSSGSSGSSASVATVINSATLPLQRTVPEQKFDYTAHCSTMPLPVGCHSQQLAGSGGGYASTSAMTSSMGGGMPPLPPSQLSSFKTPSMHYANAAVAMGGQQQQPHTTLPNGVRYSNPHFLRRLPHVTKAAESPYGHLGYGAGHHAFAKLPHETHPTIPEDRDSANYSMASDQDCGLYVTAQLH</sequence>
<dbReference type="Proteomes" id="UP000007801">
    <property type="component" value="Unassembled WGS sequence"/>
</dbReference>
<feature type="region of interest" description="Disordered" evidence="1">
    <location>
        <begin position="431"/>
        <end position="466"/>
    </location>
</feature>
<feature type="compositionally biased region" description="Low complexity" evidence="1">
    <location>
        <begin position="1244"/>
        <end position="1274"/>
    </location>
</feature>
<dbReference type="EMBL" id="CH902617">
    <property type="protein sequence ID" value="KPU80018.1"/>
    <property type="molecule type" value="Genomic_DNA"/>
</dbReference>
<keyword evidence="4" id="KW-1185">Reference proteome</keyword>
<feature type="region of interest" description="Disordered" evidence="1">
    <location>
        <begin position="1161"/>
        <end position="1183"/>
    </location>
</feature>
<feature type="region of interest" description="Disordered" evidence="1">
    <location>
        <begin position="1"/>
        <end position="21"/>
    </location>
</feature>
<dbReference type="eggNOG" id="ENOG502QUZG">
    <property type="taxonomic scope" value="Eukaryota"/>
</dbReference>
<feature type="compositionally biased region" description="Pro residues" evidence="1">
    <location>
        <begin position="1112"/>
        <end position="1134"/>
    </location>
</feature>
<dbReference type="PANTHER" id="PTHR21579:SF20">
    <property type="entry name" value="PROTEIN TINCAR"/>
    <property type="match status" value="1"/>
</dbReference>
<feature type="region of interest" description="Disordered" evidence="1">
    <location>
        <begin position="1107"/>
        <end position="1134"/>
    </location>
</feature>
<proteinExistence type="predicted"/>
<feature type="region of interest" description="Disordered" evidence="1">
    <location>
        <begin position="1044"/>
        <end position="1071"/>
    </location>
</feature>
<feature type="compositionally biased region" description="Gly residues" evidence="1">
    <location>
        <begin position="10"/>
        <end position="21"/>
    </location>
</feature>
<feature type="transmembrane region" description="Helical" evidence="2">
    <location>
        <begin position="120"/>
        <end position="141"/>
    </location>
</feature>
<dbReference type="GO" id="GO:0042478">
    <property type="term" value="P:regulation of eye photoreceptor cell development"/>
    <property type="evidence" value="ECO:0007669"/>
    <property type="project" value="EnsemblMetazoa"/>
</dbReference>
<keyword evidence="2" id="KW-1133">Transmembrane helix</keyword>
<feature type="compositionally biased region" description="Low complexity" evidence="1">
    <location>
        <begin position="1055"/>
        <end position="1064"/>
    </location>
</feature>
<organism evidence="3 4">
    <name type="scientific">Drosophila ananassae</name>
    <name type="common">Fruit fly</name>
    <dbReference type="NCBI Taxonomy" id="7217"/>
    <lineage>
        <taxon>Eukaryota</taxon>
        <taxon>Metazoa</taxon>
        <taxon>Ecdysozoa</taxon>
        <taxon>Arthropoda</taxon>
        <taxon>Hexapoda</taxon>
        <taxon>Insecta</taxon>
        <taxon>Pterygota</taxon>
        <taxon>Neoptera</taxon>
        <taxon>Endopterygota</taxon>
        <taxon>Diptera</taxon>
        <taxon>Brachycera</taxon>
        <taxon>Muscomorpha</taxon>
        <taxon>Ephydroidea</taxon>
        <taxon>Drosophilidae</taxon>
        <taxon>Drosophila</taxon>
        <taxon>Sophophora</taxon>
    </lineage>
</organism>
<dbReference type="FunCoup" id="A0A0P8YF39">
    <property type="interactions" value="7"/>
</dbReference>
<feature type="region of interest" description="Disordered" evidence="1">
    <location>
        <begin position="1220"/>
        <end position="1331"/>
    </location>
</feature>
<feature type="region of interest" description="Disordered" evidence="1">
    <location>
        <begin position="345"/>
        <end position="398"/>
    </location>
</feature>
<feature type="compositionally biased region" description="Basic and acidic residues" evidence="1">
    <location>
        <begin position="1275"/>
        <end position="1285"/>
    </location>
</feature>
<dbReference type="STRING" id="7217.A0A0P8YF39"/>
<feature type="compositionally biased region" description="Acidic residues" evidence="1">
    <location>
        <begin position="365"/>
        <end position="382"/>
    </location>
</feature>
<feature type="compositionally biased region" description="Pro residues" evidence="1">
    <location>
        <begin position="1292"/>
        <end position="1303"/>
    </location>
</feature>
<dbReference type="KEGG" id="dan:6499540"/>
<feature type="region of interest" description="Disordered" evidence="1">
    <location>
        <begin position="879"/>
        <end position="911"/>
    </location>
</feature>
<protein>
    <recommendedName>
        <fullName evidence="5">Protein tincar</fullName>
    </recommendedName>
</protein>
<dbReference type="InParanoid" id="A0A0P8YF39"/>
<accession>A0A0P8YF39</accession>
<feature type="transmembrane region" description="Helical" evidence="2">
    <location>
        <begin position="737"/>
        <end position="766"/>
    </location>
</feature>
<name>A0A0P8YF39_DROAN</name>
<reference evidence="3 4" key="1">
    <citation type="journal article" date="2007" name="Nature">
        <title>Evolution of genes and genomes on the Drosophila phylogeny.</title>
        <authorList>
            <consortium name="Drosophila 12 Genomes Consortium"/>
            <person name="Clark A.G."/>
            <person name="Eisen M.B."/>
            <person name="Smith D.R."/>
            <person name="Bergman C.M."/>
            <person name="Oliver B."/>
            <person name="Markow T.A."/>
            <person name="Kaufman T.C."/>
            <person name="Kellis M."/>
            <person name="Gelbart W."/>
            <person name="Iyer V.N."/>
            <person name="Pollard D.A."/>
            <person name="Sackton T.B."/>
            <person name="Larracuente A.M."/>
            <person name="Singh N.D."/>
            <person name="Abad J.P."/>
            <person name="Abt D.N."/>
            <person name="Adryan B."/>
            <person name="Aguade M."/>
            <person name="Akashi H."/>
            <person name="Anderson W.W."/>
            <person name="Aquadro C.F."/>
            <person name="Ardell D.H."/>
            <person name="Arguello R."/>
            <person name="Artieri C.G."/>
            <person name="Barbash D.A."/>
            <person name="Barker D."/>
            <person name="Barsanti P."/>
            <person name="Batterham P."/>
            <person name="Batzoglou S."/>
            <person name="Begun D."/>
            <person name="Bhutkar A."/>
            <person name="Blanco E."/>
            <person name="Bosak S.A."/>
            <person name="Bradley R.K."/>
            <person name="Brand A.D."/>
            <person name="Brent M.R."/>
            <person name="Brooks A.N."/>
            <person name="Brown R.H."/>
            <person name="Butlin R.K."/>
            <person name="Caggese C."/>
            <person name="Calvi B.R."/>
            <person name="Bernardo de Carvalho A."/>
            <person name="Caspi A."/>
            <person name="Castrezana S."/>
            <person name="Celniker S.E."/>
            <person name="Chang J.L."/>
            <person name="Chapple C."/>
            <person name="Chatterji S."/>
            <person name="Chinwalla A."/>
            <person name="Civetta A."/>
            <person name="Clifton S.W."/>
            <person name="Comeron J.M."/>
            <person name="Costello J.C."/>
            <person name="Coyne J.A."/>
            <person name="Daub J."/>
            <person name="David R.G."/>
            <person name="Delcher A.L."/>
            <person name="Delehaunty K."/>
            <person name="Do C.B."/>
            <person name="Ebling H."/>
            <person name="Edwards K."/>
            <person name="Eickbush T."/>
            <person name="Evans J.D."/>
            <person name="Filipski A."/>
            <person name="Findeiss S."/>
            <person name="Freyhult E."/>
            <person name="Fulton L."/>
            <person name="Fulton R."/>
            <person name="Garcia A.C."/>
            <person name="Gardiner A."/>
            <person name="Garfield D.A."/>
            <person name="Garvin B.E."/>
            <person name="Gibson G."/>
            <person name="Gilbert D."/>
            <person name="Gnerre S."/>
            <person name="Godfrey J."/>
            <person name="Good R."/>
            <person name="Gotea V."/>
            <person name="Gravely B."/>
            <person name="Greenberg A.J."/>
            <person name="Griffiths-Jones S."/>
            <person name="Gross S."/>
            <person name="Guigo R."/>
            <person name="Gustafson E.A."/>
            <person name="Haerty W."/>
            <person name="Hahn M.W."/>
            <person name="Halligan D.L."/>
            <person name="Halpern A.L."/>
            <person name="Halter G.M."/>
            <person name="Han M.V."/>
            <person name="Heger A."/>
            <person name="Hillier L."/>
            <person name="Hinrichs A.S."/>
            <person name="Holmes I."/>
            <person name="Hoskins R.A."/>
            <person name="Hubisz M.J."/>
            <person name="Hultmark D."/>
            <person name="Huntley M.A."/>
            <person name="Jaffe D.B."/>
            <person name="Jagadeeshan S."/>
            <person name="Jeck W.R."/>
            <person name="Johnson J."/>
            <person name="Jones C.D."/>
            <person name="Jordan W.C."/>
            <person name="Karpen G.H."/>
            <person name="Kataoka E."/>
            <person name="Keightley P.D."/>
            <person name="Kheradpour P."/>
            <person name="Kirkness E.F."/>
            <person name="Koerich L.B."/>
            <person name="Kristiansen K."/>
            <person name="Kudrna D."/>
            <person name="Kulathinal R.J."/>
            <person name="Kumar S."/>
            <person name="Kwok R."/>
            <person name="Lander E."/>
            <person name="Langley C.H."/>
            <person name="Lapoint R."/>
            <person name="Lazzaro B.P."/>
            <person name="Lee S.J."/>
            <person name="Levesque L."/>
            <person name="Li R."/>
            <person name="Lin C.F."/>
            <person name="Lin M.F."/>
            <person name="Lindblad-Toh K."/>
            <person name="Llopart A."/>
            <person name="Long M."/>
            <person name="Low L."/>
            <person name="Lozovsky E."/>
            <person name="Lu J."/>
            <person name="Luo M."/>
            <person name="Machado C.A."/>
            <person name="Makalowski W."/>
            <person name="Marzo M."/>
            <person name="Matsuda M."/>
            <person name="Matzkin L."/>
            <person name="McAllister B."/>
            <person name="McBride C.S."/>
            <person name="McKernan B."/>
            <person name="McKernan K."/>
            <person name="Mendez-Lago M."/>
            <person name="Minx P."/>
            <person name="Mollenhauer M.U."/>
            <person name="Montooth K."/>
            <person name="Mount S.M."/>
            <person name="Mu X."/>
            <person name="Myers E."/>
            <person name="Negre B."/>
            <person name="Newfeld S."/>
            <person name="Nielsen R."/>
            <person name="Noor M.A."/>
            <person name="O'Grady P."/>
            <person name="Pachter L."/>
            <person name="Papaceit M."/>
            <person name="Parisi M.J."/>
            <person name="Parisi M."/>
            <person name="Parts L."/>
            <person name="Pedersen J.S."/>
            <person name="Pesole G."/>
            <person name="Phillippy A.M."/>
            <person name="Ponting C.P."/>
            <person name="Pop M."/>
            <person name="Porcelli D."/>
            <person name="Powell J.R."/>
            <person name="Prohaska S."/>
            <person name="Pruitt K."/>
            <person name="Puig M."/>
            <person name="Quesneville H."/>
            <person name="Ram K.R."/>
            <person name="Rand D."/>
            <person name="Rasmussen M.D."/>
            <person name="Reed L.K."/>
            <person name="Reenan R."/>
            <person name="Reily A."/>
            <person name="Remington K.A."/>
            <person name="Rieger T.T."/>
            <person name="Ritchie M.G."/>
            <person name="Robin C."/>
            <person name="Rogers Y.H."/>
            <person name="Rohde C."/>
            <person name="Rozas J."/>
            <person name="Rubenfield M.J."/>
            <person name="Ruiz A."/>
            <person name="Russo S."/>
            <person name="Salzberg S.L."/>
            <person name="Sanchez-Gracia A."/>
            <person name="Saranga D.J."/>
            <person name="Sato H."/>
            <person name="Schaeffer S.W."/>
            <person name="Schatz M.C."/>
            <person name="Schlenke T."/>
            <person name="Schwartz R."/>
            <person name="Segarra C."/>
            <person name="Singh R.S."/>
            <person name="Sirot L."/>
            <person name="Sirota M."/>
            <person name="Sisneros N.B."/>
            <person name="Smith C.D."/>
            <person name="Smith T.F."/>
            <person name="Spieth J."/>
            <person name="Stage D.E."/>
            <person name="Stark A."/>
            <person name="Stephan W."/>
            <person name="Strausberg R.L."/>
            <person name="Strempel S."/>
            <person name="Sturgill D."/>
            <person name="Sutton G."/>
            <person name="Sutton G.G."/>
            <person name="Tao W."/>
            <person name="Teichmann S."/>
            <person name="Tobari Y.N."/>
            <person name="Tomimura Y."/>
            <person name="Tsolas J.M."/>
            <person name="Valente V.L."/>
            <person name="Venter E."/>
            <person name="Venter J.C."/>
            <person name="Vicario S."/>
            <person name="Vieira F.G."/>
            <person name="Vilella A.J."/>
            <person name="Villasante A."/>
            <person name="Walenz B."/>
            <person name="Wang J."/>
            <person name="Wasserman M."/>
            <person name="Watts T."/>
            <person name="Wilson D."/>
            <person name="Wilson R.K."/>
            <person name="Wing R.A."/>
            <person name="Wolfner M.F."/>
            <person name="Wong A."/>
            <person name="Wong G.K."/>
            <person name="Wu C.I."/>
            <person name="Wu G."/>
            <person name="Yamamoto D."/>
            <person name="Yang H.P."/>
            <person name="Yang S.P."/>
            <person name="Yorke J.A."/>
            <person name="Yoshida K."/>
            <person name="Zdobnov E."/>
            <person name="Zhang P."/>
            <person name="Zhang Y."/>
            <person name="Zimin A.V."/>
            <person name="Baldwin J."/>
            <person name="Abdouelleil A."/>
            <person name="Abdulkadir J."/>
            <person name="Abebe A."/>
            <person name="Abera B."/>
            <person name="Abreu J."/>
            <person name="Acer S.C."/>
            <person name="Aftuck L."/>
            <person name="Alexander A."/>
            <person name="An P."/>
            <person name="Anderson E."/>
            <person name="Anderson S."/>
            <person name="Arachi H."/>
            <person name="Azer M."/>
            <person name="Bachantsang P."/>
            <person name="Barry A."/>
            <person name="Bayul T."/>
            <person name="Berlin A."/>
            <person name="Bessette D."/>
            <person name="Bloom T."/>
            <person name="Blye J."/>
            <person name="Boguslavskiy L."/>
            <person name="Bonnet C."/>
            <person name="Boukhgalter B."/>
            <person name="Bourzgui I."/>
            <person name="Brown A."/>
            <person name="Cahill P."/>
            <person name="Channer S."/>
            <person name="Cheshatsang Y."/>
            <person name="Chuda L."/>
            <person name="Citroen M."/>
            <person name="Collymore A."/>
            <person name="Cooke P."/>
            <person name="Costello M."/>
            <person name="D'Aco K."/>
            <person name="Daza R."/>
            <person name="De Haan G."/>
            <person name="DeGray S."/>
            <person name="DeMaso C."/>
            <person name="Dhargay N."/>
            <person name="Dooley K."/>
            <person name="Dooley E."/>
            <person name="Doricent M."/>
            <person name="Dorje P."/>
            <person name="Dorjee K."/>
            <person name="Dupes A."/>
            <person name="Elong R."/>
            <person name="Falk J."/>
            <person name="Farina A."/>
            <person name="Faro S."/>
            <person name="Ferguson D."/>
            <person name="Fisher S."/>
            <person name="Foley C.D."/>
            <person name="Franke A."/>
            <person name="Friedrich D."/>
            <person name="Gadbois L."/>
            <person name="Gearin G."/>
            <person name="Gearin C.R."/>
            <person name="Giannoukos G."/>
            <person name="Goode T."/>
            <person name="Graham J."/>
            <person name="Grandbois E."/>
            <person name="Grewal S."/>
            <person name="Gyaltsen K."/>
            <person name="Hafez N."/>
            <person name="Hagos B."/>
            <person name="Hall J."/>
            <person name="Henson C."/>
            <person name="Hollinger A."/>
            <person name="Honan T."/>
            <person name="Huard M.D."/>
            <person name="Hughes L."/>
            <person name="Hurhula B."/>
            <person name="Husby M.E."/>
            <person name="Kamat A."/>
            <person name="Kanga B."/>
            <person name="Kashin S."/>
            <person name="Khazanovich D."/>
            <person name="Kisner P."/>
            <person name="Lance K."/>
            <person name="Lara M."/>
            <person name="Lee W."/>
            <person name="Lennon N."/>
            <person name="Letendre F."/>
            <person name="LeVine R."/>
            <person name="Lipovsky A."/>
            <person name="Liu X."/>
            <person name="Liu J."/>
            <person name="Liu S."/>
            <person name="Lokyitsang T."/>
            <person name="Lokyitsang Y."/>
            <person name="Lubonja R."/>
            <person name="Lui A."/>
            <person name="MacDonald P."/>
            <person name="Magnisalis V."/>
            <person name="Maru K."/>
            <person name="Matthews C."/>
            <person name="McCusker W."/>
            <person name="McDonough S."/>
            <person name="Mehta T."/>
            <person name="Meldrim J."/>
            <person name="Meneus L."/>
            <person name="Mihai O."/>
            <person name="Mihalev A."/>
            <person name="Mihova T."/>
            <person name="Mittelman R."/>
            <person name="Mlenga V."/>
            <person name="Montmayeur A."/>
            <person name="Mulrain L."/>
            <person name="Navidi A."/>
            <person name="Naylor J."/>
            <person name="Negash T."/>
            <person name="Nguyen T."/>
            <person name="Nguyen N."/>
            <person name="Nicol R."/>
            <person name="Norbu C."/>
            <person name="Norbu N."/>
            <person name="Novod N."/>
            <person name="O'Neill B."/>
            <person name="Osman S."/>
            <person name="Markiewicz E."/>
            <person name="Oyono O.L."/>
            <person name="Patti C."/>
            <person name="Phunkhang P."/>
            <person name="Pierre F."/>
            <person name="Priest M."/>
            <person name="Raghuraman S."/>
            <person name="Rege F."/>
            <person name="Reyes R."/>
            <person name="Rise C."/>
            <person name="Rogov P."/>
            <person name="Ross K."/>
            <person name="Ryan E."/>
            <person name="Settipalli S."/>
            <person name="Shea T."/>
            <person name="Sherpa N."/>
            <person name="Shi L."/>
            <person name="Shih D."/>
            <person name="Sparrow T."/>
            <person name="Spaulding J."/>
            <person name="Stalker J."/>
            <person name="Stange-Thomann N."/>
            <person name="Stavropoulos S."/>
            <person name="Stone C."/>
            <person name="Strader C."/>
            <person name="Tesfaye S."/>
            <person name="Thomson T."/>
            <person name="Thoulutsang Y."/>
            <person name="Thoulutsang D."/>
            <person name="Topham K."/>
            <person name="Topping I."/>
            <person name="Tsamla T."/>
            <person name="Vassiliev H."/>
            <person name="Vo A."/>
            <person name="Wangchuk T."/>
            <person name="Wangdi T."/>
            <person name="Weiand M."/>
            <person name="Wilkinson J."/>
            <person name="Wilson A."/>
            <person name="Yadav S."/>
            <person name="Young G."/>
            <person name="Yu Q."/>
            <person name="Zembek L."/>
            <person name="Zhong D."/>
            <person name="Zimmer A."/>
            <person name="Zwirko Z."/>
            <person name="Jaffe D.B."/>
            <person name="Alvarez P."/>
            <person name="Brockman W."/>
            <person name="Butler J."/>
            <person name="Chin C."/>
            <person name="Gnerre S."/>
            <person name="Grabherr M."/>
            <person name="Kleber M."/>
            <person name="Mauceli E."/>
            <person name="MacCallum I."/>
        </authorList>
    </citation>
    <scope>NUCLEOTIDE SEQUENCE [LARGE SCALE GENOMIC DNA]</scope>
    <source>
        <strain evidence="4">Tucson 14024-0371.13</strain>
    </source>
</reference>
<evidence type="ECO:0000313" key="4">
    <source>
        <dbReference type="Proteomes" id="UP000007801"/>
    </source>
</evidence>
<feature type="region of interest" description="Disordered" evidence="1">
    <location>
        <begin position="479"/>
        <end position="531"/>
    </location>
</feature>
<feature type="transmembrane region" description="Helical" evidence="2">
    <location>
        <begin position="194"/>
        <end position="213"/>
    </location>
</feature>
<evidence type="ECO:0000313" key="3">
    <source>
        <dbReference type="EMBL" id="KPU80018.1"/>
    </source>
</evidence>
<feature type="compositionally biased region" description="Low complexity" evidence="1">
    <location>
        <begin position="879"/>
        <end position="902"/>
    </location>
</feature>
<dbReference type="InterPro" id="IPR053291">
    <property type="entry name" value="Ommatidial_diff-associated"/>
</dbReference>
<feature type="compositionally biased region" description="Low complexity" evidence="1">
    <location>
        <begin position="1316"/>
        <end position="1331"/>
    </location>
</feature>
<feature type="transmembrane region" description="Helical" evidence="2">
    <location>
        <begin position="826"/>
        <end position="847"/>
    </location>
</feature>
<dbReference type="PANTHER" id="PTHR21579">
    <property type="entry name" value="PROTEIN TINCAR"/>
    <property type="match status" value="1"/>
</dbReference>